<dbReference type="InterPro" id="IPR003488">
    <property type="entry name" value="DprA"/>
</dbReference>
<dbReference type="InterPro" id="IPR057666">
    <property type="entry name" value="DrpA_SLOG"/>
</dbReference>
<dbReference type="GO" id="GO:0009294">
    <property type="term" value="P:DNA-mediated transformation"/>
    <property type="evidence" value="ECO:0007669"/>
    <property type="project" value="InterPro"/>
</dbReference>
<dbReference type="AlphaFoldDB" id="A0A844KRJ4"/>
<reference evidence="3 4" key="1">
    <citation type="journal article" date="2019" name="Nat. Med.">
        <title>A library of human gut bacterial isolates paired with longitudinal multiomics data enables mechanistic microbiome research.</title>
        <authorList>
            <person name="Poyet M."/>
            <person name="Groussin M."/>
            <person name="Gibbons S.M."/>
            <person name="Avila-Pacheco J."/>
            <person name="Jiang X."/>
            <person name="Kearney S.M."/>
            <person name="Perrotta A.R."/>
            <person name="Berdy B."/>
            <person name="Zhao S."/>
            <person name="Lieberman T.D."/>
            <person name="Swanson P.K."/>
            <person name="Smith M."/>
            <person name="Roesemann S."/>
            <person name="Alexander J.E."/>
            <person name="Rich S.A."/>
            <person name="Livny J."/>
            <person name="Vlamakis H."/>
            <person name="Clish C."/>
            <person name="Bullock K."/>
            <person name="Deik A."/>
            <person name="Scott J."/>
            <person name="Pierce K.A."/>
            <person name="Xavier R.J."/>
            <person name="Alm E.J."/>
        </authorList>
    </citation>
    <scope>NUCLEOTIDE SEQUENCE [LARGE SCALE GENOMIC DNA]</scope>
    <source>
        <strain evidence="3 4">BIOML-A1</strain>
    </source>
</reference>
<evidence type="ECO:0000259" key="2">
    <source>
        <dbReference type="Pfam" id="PF02481"/>
    </source>
</evidence>
<dbReference type="RefSeq" id="WP_155177816.1">
    <property type="nucleotide sequence ID" value="NZ_WNAK01000082.1"/>
</dbReference>
<name>A0A844KRJ4_9FIRM</name>
<dbReference type="SUPFAM" id="SSF102405">
    <property type="entry name" value="MCP/YpsA-like"/>
    <property type="match status" value="1"/>
</dbReference>
<organism evidence="3 4">
    <name type="scientific">Roseburia faecis</name>
    <dbReference type="NCBI Taxonomy" id="301302"/>
    <lineage>
        <taxon>Bacteria</taxon>
        <taxon>Bacillati</taxon>
        <taxon>Bacillota</taxon>
        <taxon>Clostridia</taxon>
        <taxon>Lachnospirales</taxon>
        <taxon>Lachnospiraceae</taxon>
        <taxon>Roseburia</taxon>
    </lineage>
</organism>
<accession>A0A844KRJ4</accession>
<comment type="similarity">
    <text evidence="1">Belongs to the DprA/Smf family.</text>
</comment>
<feature type="domain" description="Smf/DprA SLOG" evidence="2">
    <location>
        <begin position="78"/>
        <end position="251"/>
    </location>
</feature>
<evidence type="ECO:0000256" key="1">
    <source>
        <dbReference type="ARBA" id="ARBA00006525"/>
    </source>
</evidence>
<evidence type="ECO:0000313" key="4">
    <source>
        <dbReference type="Proteomes" id="UP000446657"/>
    </source>
</evidence>
<dbReference type="NCBIfam" id="TIGR00732">
    <property type="entry name" value="dprA"/>
    <property type="match status" value="1"/>
</dbReference>
<proteinExistence type="inferred from homology"/>
<dbReference type="Proteomes" id="UP000446657">
    <property type="component" value="Unassembled WGS sequence"/>
</dbReference>
<comment type="caution">
    <text evidence="3">The sequence shown here is derived from an EMBL/GenBank/DDBJ whole genome shotgun (WGS) entry which is preliminary data.</text>
</comment>
<dbReference type="InterPro" id="IPR010994">
    <property type="entry name" value="RuvA_2-like"/>
</dbReference>
<evidence type="ECO:0000313" key="3">
    <source>
        <dbReference type="EMBL" id="MTR83392.1"/>
    </source>
</evidence>
<dbReference type="Gene3D" id="3.40.50.450">
    <property type="match status" value="1"/>
</dbReference>
<dbReference type="PANTHER" id="PTHR43022">
    <property type="entry name" value="PROTEIN SMF"/>
    <property type="match status" value="1"/>
</dbReference>
<sequence>MKLKYWLWLTQISYIGVVTANKLMDCMGDPQVVFEADEKTLRQTGILNKRQLRSIVENHDMVLAETIINNCRTLGISIMTKADTCYPDRAKYFDDAPIVLYYKGTPERKKRAVGIVGARRCTQETKKQVIKIISQYVSKGYSIISGMAKGVDSYAHTVAINNDGYTVAIVGNGLDICYPSEHDKLMQKIQNKGLLLSEYPPGTIPARYRFPQRNRLISAWSDEIVVIGAGKGSGAFITADYGDKYGHKVLYM</sequence>
<dbReference type="EMBL" id="WNAL01000095">
    <property type="protein sequence ID" value="MTR83392.1"/>
    <property type="molecule type" value="Genomic_DNA"/>
</dbReference>
<dbReference type="PANTHER" id="PTHR43022:SF1">
    <property type="entry name" value="PROTEIN SMF"/>
    <property type="match status" value="1"/>
</dbReference>
<dbReference type="Pfam" id="PF02481">
    <property type="entry name" value="DNA_processg_A"/>
    <property type="match status" value="1"/>
</dbReference>
<gene>
    <name evidence="3" type="primary">dprA</name>
    <name evidence="3" type="ORF">GMD30_17460</name>
</gene>
<dbReference type="SUPFAM" id="SSF47781">
    <property type="entry name" value="RuvA domain 2-like"/>
    <property type="match status" value="1"/>
</dbReference>
<protein>
    <submittedName>
        <fullName evidence="3">DNA-protecting protein DprA</fullName>
    </submittedName>
</protein>